<dbReference type="InterPro" id="IPR005064">
    <property type="entry name" value="BUG"/>
</dbReference>
<evidence type="ECO:0000256" key="1">
    <source>
        <dbReference type="ARBA" id="ARBA00006987"/>
    </source>
</evidence>
<name>A0A370FQX2_9BURK</name>
<keyword evidence="2" id="KW-0675">Receptor</keyword>
<comment type="caution">
    <text evidence="2">The sequence shown here is derived from an EMBL/GenBank/DDBJ whole genome shotgun (WGS) entry which is preliminary data.</text>
</comment>
<organism evidence="2 3">
    <name type="scientific">Pseudacidovorax intermedius</name>
    <dbReference type="NCBI Taxonomy" id="433924"/>
    <lineage>
        <taxon>Bacteria</taxon>
        <taxon>Pseudomonadati</taxon>
        <taxon>Pseudomonadota</taxon>
        <taxon>Betaproteobacteria</taxon>
        <taxon>Burkholderiales</taxon>
        <taxon>Comamonadaceae</taxon>
        <taxon>Pseudacidovorax</taxon>
    </lineage>
</organism>
<protein>
    <submittedName>
        <fullName evidence="2">Tripartite-type tricarboxylate transporter receptor subunit TctC</fullName>
    </submittedName>
</protein>
<dbReference type="OrthoDB" id="8878092at2"/>
<sequence length="337" mass="35909">MLVSVCSNIALPARARRRDVLRWTCAGAAAVVGAARAQAPAWPNRPVRLIIPSIAGSPWDPVARHLADRLAQKFGQPFVVDNRGGATGLIGMDLVAKATDGHTLGVMFMPHALLPALHARMPYDTLGDLAPVAQTQWTYNVLVTRPSMGVDSVRALVDKVRANPGKFSYSSGGNGSPAHVMGESFKQLTGTYILHVPYRGPVAALQDLVGGQSDLMFASVAAAVPHVQSGRLKALAVTSREPLEALPGVPTFAAQGFANFDVRDWAGIVASRSVPAERIGPLNEAIVQALAEPGVPERFARMGTYLHTGSAEQFQALIRAELPKWAEVVRRAGIRLE</sequence>
<dbReference type="Gene3D" id="3.40.190.10">
    <property type="entry name" value="Periplasmic binding protein-like II"/>
    <property type="match status" value="1"/>
</dbReference>
<dbReference type="Pfam" id="PF03401">
    <property type="entry name" value="TctC"/>
    <property type="match status" value="1"/>
</dbReference>
<dbReference type="SUPFAM" id="SSF53850">
    <property type="entry name" value="Periplasmic binding protein-like II"/>
    <property type="match status" value="1"/>
</dbReference>
<dbReference type="PANTHER" id="PTHR42928:SF5">
    <property type="entry name" value="BLR1237 PROTEIN"/>
    <property type="match status" value="1"/>
</dbReference>
<dbReference type="EMBL" id="QQAV01000001">
    <property type="protein sequence ID" value="RDI29251.1"/>
    <property type="molecule type" value="Genomic_DNA"/>
</dbReference>
<dbReference type="Gene3D" id="3.40.190.150">
    <property type="entry name" value="Bordetella uptake gene, domain 1"/>
    <property type="match status" value="1"/>
</dbReference>
<dbReference type="InterPro" id="IPR042100">
    <property type="entry name" value="Bug_dom1"/>
</dbReference>
<evidence type="ECO:0000313" key="2">
    <source>
        <dbReference type="EMBL" id="RDI29251.1"/>
    </source>
</evidence>
<gene>
    <name evidence="2" type="ORF">DFR41_1011007</name>
</gene>
<dbReference type="PANTHER" id="PTHR42928">
    <property type="entry name" value="TRICARBOXYLATE-BINDING PROTEIN"/>
    <property type="match status" value="1"/>
</dbReference>
<dbReference type="RefSeq" id="WP_114801908.1">
    <property type="nucleotide sequence ID" value="NZ_QQAV01000001.1"/>
</dbReference>
<dbReference type="AlphaFoldDB" id="A0A370FQX2"/>
<reference evidence="2 3" key="1">
    <citation type="submission" date="2018-07" db="EMBL/GenBank/DDBJ databases">
        <title>Genomic Encyclopedia of Type Strains, Phase IV (KMG-IV): sequencing the most valuable type-strain genomes for metagenomic binning, comparative biology and taxonomic classification.</title>
        <authorList>
            <person name="Goeker M."/>
        </authorList>
    </citation>
    <scope>NUCLEOTIDE SEQUENCE [LARGE SCALE GENOMIC DNA]</scope>
    <source>
        <strain evidence="2 3">DSM 21352</strain>
    </source>
</reference>
<keyword evidence="3" id="KW-1185">Reference proteome</keyword>
<proteinExistence type="inferred from homology"/>
<dbReference type="PIRSF" id="PIRSF017082">
    <property type="entry name" value="YflP"/>
    <property type="match status" value="1"/>
</dbReference>
<dbReference type="CDD" id="cd13578">
    <property type="entry name" value="PBP2_Bug27"/>
    <property type="match status" value="1"/>
</dbReference>
<evidence type="ECO:0000313" key="3">
    <source>
        <dbReference type="Proteomes" id="UP000255265"/>
    </source>
</evidence>
<accession>A0A370FQX2</accession>
<dbReference type="Proteomes" id="UP000255265">
    <property type="component" value="Unassembled WGS sequence"/>
</dbReference>
<comment type="similarity">
    <text evidence="1">Belongs to the UPF0065 (bug) family.</text>
</comment>